<dbReference type="PANTHER" id="PTHR40765">
    <property type="entry name" value="ESX-2 SECRETION SYSTEM ATPASE ECCB2"/>
    <property type="match status" value="1"/>
</dbReference>
<dbReference type="Proteomes" id="UP000317940">
    <property type="component" value="Unassembled WGS sequence"/>
</dbReference>
<reference evidence="3 4" key="1">
    <citation type="submission" date="2019-06" db="EMBL/GenBank/DDBJ databases">
        <title>Sequencing the genomes of 1000 actinobacteria strains.</title>
        <authorList>
            <person name="Klenk H.-P."/>
        </authorList>
    </citation>
    <scope>NUCLEOTIDE SEQUENCE [LARGE SCALE GENOMIC DNA]</scope>
    <source>
        <strain evidence="3 4">DSM 44826</strain>
    </source>
</reference>
<dbReference type="OrthoDB" id="3847604at2"/>
<dbReference type="InterPro" id="IPR007795">
    <property type="entry name" value="T7SS_EccB"/>
</dbReference>
<feature type="region of interest" description="Disordered" evidence="1">
    <location>
        <begin position="290"/>
        <end position="314"/>
    </location>
</feature>
<dbReference type="GO" id="GO:0005576">
    <property type="term" value="C:extracellular region"/>
    <property type="evidence" value="ECO:0007669"/>
    <property type="project" value="TreeGrafter"/>
</dbReference>
<name>A0A561UD15_9ACTN</name>
<feature type="transmembrane region" description="Helical" evidence="2">
    <location>
        <begin position="41"/>
        <end position="61"/>
    </location>
</feature>
<keyword evidence="2" id="KW-1133">Transmembrane helix</keyword>
<dbReference type="PANTHER" id="PTHR40765:SF2">
    <property type="entry name" value="ESX-2 SECRETION SYSTEM ATPASE ECCB2"/>
    <property type="match status" value="1"/>
</dbReference>
<evidence type="ECO:0000313" key="4">
    <source>
        <dbReference type="Proteomes" id="UP000317940"/>
    </source>
</evidence>
<dbReference type="Gene3D" id="3.30.2390.20">
    <property type="entry name" value="Type VII secretion system EccB, repeat 1 domain"/>
    <property type="match status" value="1"/>
</dbReference>
<keyword evidence="2" id="KW-0812">Transmembrane</keyword>
<organism evidence="3 4">
    <name type="scientific">Kitasatospora viridis</name>
    <dbReference type="NCBI Taxonomy" id="281105"/>
    <lineage>
        <taxon>Bacteria</taxon>
        <taxon>Bacillati</taxon>
        <taxon>Actinomycetota</taxon>
        <taxon>Actinomycetes</taxon>
        <taxon>Kitasatosporales</taxon>
        <taxon>Streptomycetaceae</taxon>
        <taxon>Kitasatospora</taxon>
    </lineage>
</organism>
<gene>
    <name evidence="3" type="ORF">FHX73_111015</name>
</gene>
<keyword evidence="4" id="KW-1185">Reference proteome</keyword>
<accession>A0A561UD15</accession>
<evidence type="ECO:0000313" key="3">
    <source>
        <dbReference type="EMBL" id="TWF97235.1"/>
    </source>
</evidence>
<comment type="caution">
    <text evidence="3">The sequence shown here is derived from an EMBL/GenBank/DDBJ whole genome shotgun (WGS) entry which is preliminary data.</text>
</comment>
<dbReference type="AlphaFoldDB" id="A0A561UD15"/>
<feature type="compositionally biased region" description="Low complexity" evidence="1">
    <location>
        <begin position="294"/>
        <end position="307"/>
    </location>
</feature>
<protein>
    <submittedName>
        <fullName evidence="3">Type VII secretion protein EccB</fullName>
    </submittedName>
</protein>
<proteinExistence type="predicted"/>
<dbReference type="NCBIfam" id="TIGR03919">
    <property type="entry name" value="T7SS_EccB"/>
    <property type="match status" value="1"/>
</dbReference>
<evidence type="ECO:0000256" key="2">
    <source>
        <dbReference type="SAM" id="Phobius"/>
    </source>
</evidence>
<evidence type="ECO:0000256" key="1">
    <source>
        <dbReference type="SAM" id="MobiDB-lite"/>
    </source>
</evidence>
<sequence>MQSRRDQVQAHLFVLSRLASGMLRSEPDAPDTPTGRTTRGAVGGLALGVLIALVVTVIGVFKPGVSTGWQKPGALVVVEETGARYLYLGGALHPVLNQTSAKLLAGDQLTVQQVSERSLDGTQRGGPVGLLGAPDGLPPAAALGGGQAWLVCATPGGKLALAIGPQGEGTGLTPGQALLVAAPDGSHDLLWQGRRLRIDRAGGVEQALGYAAAVPFPVSAAYLDTLPAGPDLTAPAVTGRGTAGPQLAGRPSRVGQLFEAPGGGRYVLTTAGLAPLTTLQFELLRGDPRTQQDAYGGAAPTPAAIGPEDLAAHTAPAPDGAGLPAEPPALLAPGTGQGVCTDLHPTADPGATRTSVTLLDQAGLAGAAPAAQPGVRASCTPADLVAVRPGGGALVRAALAGGSAGDAEFLVADNGVAYPVPGAAAAKQLGYAAVSPTTVPAALLALLPVGPSLDPAALAGGGVPAPAAATPC</sequence>
<keyword evidence="2" id="KW-0472">Membrane</keyword>
<dbReference type="EMBL" id="VIWT01000001">
    <property type="protein sequence ID" value="TWF97235.1"/>
    <property type="molecule type" value="Genomic_DNA"/>
</dbReference>
<dbReference type="RefSeq" id="WP_145903597.1">
    <property type="nucleotide sequence ID" value="NZ_BAAAMZ010000037.1"/>
</dbReference>
<dbReference type="InterPro" id="IPR044857">
    <property type="entry name" value="T7SS_EccB_R1"/>
</dbReference>
<dbReference type="Pfam" id="PF05108">
    <property type="entry name" value="T7SS_ESX1_EccB"/>
    <property type="match status" value="1"/>
</dbReference>